<dbReference type="PROSITE" id="PS00012">
    <property type="entry name" value="PHOSPHOPANTETHEINE"/>
    <property type="match status" value="1"/>
</dbReference>
<evidence type="ECO:0000256" key="3">
    <source>
        <dbReference type="ARBA" id="ARBA00022679"/>
    </source>
</evidence>
<dbReference type="InterPro" id="IPR036736">
    <property type="entry name" value="ACP-like_sf"/>
</dbReference>
<evidence type="ECO:0000256" key="1">
    <source>
        <dbReference type="ARBA" id="ARBA00022450"/>
    </source>
</evidence>
<feature type="domain" description="Carrier" evidence="4">
    <location>
        <begin position="57"/>
        <end position="132"/>
    </location>
</feature>
<evidence type="ECO:0000256" key="2">
    <source>
        <dbReference type="ARBA" id="ARBA00022553"/>
    </source>
</evidence>
<reference evidence="5 6" key="1">
    <citation type="submission" date="2019-03" db="EMBL/GenBank/DDBJ databases">
        <title>Draft genome sequences of novel Actinobacteria.</title>
        <authorList>
            <person name="Sahin N."/>
            <person name="Ay H."/>
            <person name="Saygin H."/>
        </authorList>
    </citation>
    <scope>NUCLEOTIDE SEQUENCE [LARGE SCALE GENOMIC DNA]</scope>
    <source>
        <strain evidence="5 6">H3C3</strain>
    </source>
</reference>
<dbReference type="AlphaFoldDB" id="A0A4R5B233"/>
<dbReference type="InterPro" id="IPR009081">
    <property type="entry name" value="PP-bd_ACP"/>
</dbReference>
<dbReference type="SUPFAM" id="SSF47336">
    <property type="entry name" value="ACP-like"/>
    <property type="match status" value="1"/>
</dbReference>
<dbReference type="GO" id="GO:0004312">
    <property type="term" value="F:fatty acid synthase activity"/>
    <property type="evidence" value="ECO:0007669"/>
    <property type="project" value="TreeGrafter"/>
</dbReference>
<evidence type="ECO:0000313" key="5">
    <source>
        <dbReference type="EMBL" id="TDD79751.1"/>
    </source>
</evidence>
<dbReference type="InterPro" id="IPR020806">
    <property type="entry name" value="PKS_PP-bd"/>
</dbReference>
<dbReference type="PROSITE" id="PS50075">
    <property type="entry name" value="CARRIER"/>
    <property type="match status" value="1"/>
</dbReference>
<dbReference type="PANTHER" id="PTHR43775">
    <property type="entry name" value="FATTY ACID SYNTHASE"/>
    <property type="match status" value="1"/>
</dbReference>
<dbReference type="Gene3D" id="1.10.1200.10">
    <property type="entry name" value="ACP-like"/>
    <property type="match status" value="1"/>
</dbReference>
<keyword evidence="2" id="KW-0597">Phosphoprotein</keyword>
<comment type="caution">
    <text evidence="5">The sequence shown here is derived from an EMBL/GenBank/DDBJ whole genome shotgun (WGS) entry which is preliminary data.</text>
</comment>
<keyword evidence="3" id="KW-0808">Transferase</keyword>
<dbReference type="EMBL" id="SMKU01000167">
    <property type="protein sequence ID" value="TDD79751.1"/>
    <property type="molecule type" value="Genomic_DNA"/>
</dbReference>
<dbReference type="InterPro" id="IPR050091">
    <property type="entry name" value="PKS_NRPS_Biosynth_Enz"/>
</dbReference>
<evidence type="ECO:0000313" key="6">
    <source>
        <dbReference type="Proteomes" id="UP000294513"/>
    </source>
</evidence>
<protein>
    <recommendedName>
        <fullName evidence="4">Carrier domain-containing protein</fullName>
    </recommendedName>
</protein>
<dbReference type="PANTHER" id="PTHR43775:SF51">
    <property type="entry name" value="INACTIVE PHENOLPHTHIOCEROL SYNTHESIS POLYKETIDE SYNTHASE TYPE I PKS1-RELATED"/>
    <property type="match status" value="1"/>
</dbReference>
<dbReference type="OrthoDB" id="9778690at2"/>
<dbReference type="InterPro" id="IPR006162">
    <property type="entry name" value="Ppantetheine_attach_site"/>
</dbReference>
<sequence length="203" mass="20916">MLPARVDLAALRVQAEAGTLPPLYRGLAGAPARAAAPPGGVPLADRLAGLDGDERRELVLGVVTGEIAAVLGHASAAEIDPSRAFTELGLDSLTAVELRNRLTAVTGLKLTATLVFDHPTPDAIAAHLDGELAPAGDPDEIRFRRLLESVPFARLKGTGLVEALYRLAGAGDPGAGDPDAADADLIDELDVNALIQLALETSE</sequence>
<name>A0A4R5B233_9ACTN</name>
<dbReference type="Proteomes" id="UP000294513">
    <property type="component" value="Unassembled WGS sequence"/>
</dbReference>
<gene>
    <name evidence="5" type="ORF">E1298_27140</name>
</gene>
<accession>A0A4R5B233</accession>
<keyword evidence="6" id="KW-1185">Reference proteome</keyword>
<dbReference type="GO" id="GO:0006633">
    <property type="term" value="P:fatty acid biosynthetic process"/>
    <property type="evidence" value="ECO:0007669"/>
    <property type="project" value="TreeGrafter"/>
</dbReference>
<organism evidence="5 6">
    <name type="scientific">Actinomadura rubrisoli</name>
    <dbReference type="NCBI Taxonomy" id="2530368"/>
    <lineage>
        <taxon>Bacteria</taxon>
        <taxon>Bacillati</taxon>
        <taxon>Actinomycetota</taxon>
        <taxon>Actinomycetes</taxon>
        <taxon>Streptosporangiales</taxon>
        <taxon>Thermomonosporaceae</taxon>
        <taxon>Actinomadura</taxon>
    </lineage>
</organism>
<dbReference type="SMART" id="SM00823">
    <property type="entry name" value="PKS_PP"/>
    <property type="match status" value="1"/>
</dbReference>
<proteinExistence type="predicted"/>
<keyword evidence="1" id="KW-0596">Phosphopantetheine</keyword>
<dbReference type="GO" id="GO:0031177">
    <property type="term" value="F:phosphopantetheine binding"/>
    <property type="evidence" value="ECO:0007669"/>
    <property type="project" value="InterPro"/>
</dbReference>
<evidence type="ECO:0000259" key="4">
    <source>
        <dbReference type="PROSITE" id="PS50075"/>
    </source>
</evidence>
<dbReference type="SMART" id="SM01294">
    <property type="entry name" value="PKS_PP_betabranch"/>
    <property type="match status" value="1"/>
</dbReference>
<dbReference type="Pfam" id="PF00550">
    <property type="entry name" value="PP-binding"/>
    <property type="match status" value="1"/>
</dbReference>
<dbReference type="FunFam" id="1.10.1200.10:FF:000007">
    <property type="entry name" value="Probable polyketide synthase pks17"/>
    <property type="match status" value="1"/>
</dbReference>